<dbReference type="Proteomes" id="UP000297714">
    <property type="component" value="Unassembled WGS sequence"/>
</dbReference>
<evidence type="ECO:0000313" key="2">
    <source>
        <dbReference type="EMBL" id="TGJ77019.1"/>
    </source>
</evidence>
<reference evidence="2 3" key="1">
    <citation type="submission" date="2019-04" db="EMBL/GenBank/DDBJ databases">
        <authorList>
            <person name="Poehlein A."/>
            <person name="Bengelsdorf F.R."/>
            <person name="Duerre P."/>
            <person name="Daniel R."/>
        </authorList>
    </citation>
    <scope>NUCLEOTIDE SEQUENCE [LARGE SCALE GENOMIC DNA]</scope>
    <source>
        <strain evidence="2 3">BS-1</strain>
    </source>
</reference>
<protein>
    <submittedName>
        <fullName evidence="2">Cupin domain protein</fullName>
    </submittedName>
</protein>
<dbReference type="InterPro" id="IPR014710">
    <property type="entry name" value="RmlC-like_jellyroll"/>
</dbReference>
<dbReference type="Pfam" id="PF07883">
    <property type="entry name" value="Cupin_2"/>
    <property type="match status" value="1"/>
</dbReference>
<name>A0A4Z0XZH9_9FIRM</name>
<comment type="caution">
    <text evidence="2">The sequence shown here is derived from an EMBL/GenBank/DDBJ whole genome shotgun (WGS) entry which is preliminary data.</text>
</comment>
<proteinExistence type="predicted"/>
<dbReference type="PANTHER" id="PTHR37694">
    <property type="entry name" value="SLR8022 PROTEIN"/>
    <property type="match status" value="1"/>
</dbReference>
<dbReference type="InterPro" id="IPR011051">
    <property type="entry name" value="RmlC_Cupin_sf"/>
</dbReference>
<feature type="domain" description="Cupin type-2" evidence="1">
    <location>
        <begin position="43"/>
        <end position="109"/>
    </location>
</feature>
<dbReference type="AlphaFoldDB" id="A0A4Z0XZH9"/>
<sequence>MADKYIKNIDFAQVLPLAEQVSYQPGQIVSKTLAQNGALSLTLFAFDKGEEISTHESEGDAMVVALDGEGEITVGGEKFTVHAGETIIMPSKTPHAVCAAERFKMFLIVVFPNK</sequence>
<accession>A0A4Z0XZH9</accession>
<dbReference type="CDD" id="cd02230">
    <property type="entry name" value="cupin_HP0902-like"/>
    <property type="match status" value="1"/>
</dbReference>
<dbReference type="OrthoDB" id="9793184at2"/>
<evidence type="ECO:0000313" key="3">
    <source>
        <dbReference type="Proteomes" id="UP000297714"/>
    </source>
</evidence>
<dbReference type="EMBL" id="SRMQ01000003">
    <property type="protein sequence ID" value="TGJ77019.1"/>
    <property type="molecule type" value="Genomic_DNA"/>
</dbReference>
<gene>
    <name evidence="2" type="ORF">CAGA_10930</name>
</gene>
<keyword evidence="3" id="KW-1185">Reference proteome</keyword>
<dbReference type="RefSeq" id="WP_135658585.1">
    <property type="nucleotide sequence ID" value="NZ_JAJUFJ010000006.1"/>
</dbReference>
<dbReference type="InterPro" id="IPR013096">
    <property type="entry name" value="Cupin_2"/>
</dbReference>
<organism evidence="2 3">
    <name type="scientific">Caproiciproducens galactitolivorans</name>
    <dbReference type="NCBI Taxonomy" id="642589"/>
    <lineage>
        <taxon>Bacteria</taxon>
        <taxon>Bacillati</taxon>
        <taxon>Bacillota</taxon>
        <taxon>Clostridia</taxon>
        <taxon>Eubacteriales</taxon>
        <taxon>Acutalibacteraceae</taxon>
        <taxon>Caproiciproducens</taxon>
    </lineage>
</organism>
<dbReference type="SUPFAM" id="SSF51182">
    <property type="entry name" value="RmlC-like cupins"/>
    <property type="match status" value="1"/>
</dbReference>
<dbReference type="Gene3D" id="2.60.120.10">
    <property type="entry name" value="Jelly Rolls"/>
    <property type="match status" value="1"/>
</dbReference>
<dbReference type="PANTHER" id="PTHR37694:SF1">
    <property type="entry name" value="SLR8022 PROTEIN"/>
    <property type="match status" value="1"/>
</dbReference>
<evidence type="ECO:0000259" key="1">
    <source>
        <dbReference type="Pfam" id="PF07883"/>
    </source>
</evidence>